<dbReference type="Proteomes" id="UP001597374">
    <property type="component" value="Unassembled WGS sequence"/>
</dbReference>
<dbReference type="RefSeq" id="WP_250427746.1">
    <property type="nucleotide sequence ID" value="NZ_JALPRR010000001.1"/>
</dbReference>
<sequence>MKSILKSYQRRLLNLSSNNRALLLLRLYKEMHLDVQELDFLINSPAFSIVQHLIAGKKRIIISPYADSRYAPVAPVSRRLRQIRRREDMIFEERGSRELYVGWPFVHGKFPDGTVVRSPLLFFPVRLQVNAAQEWELETDTSQAPHFNQSFLLAYAHYTGTGLAEPLMDLDLTTLPKDPLAFRTAIYELLKENQLQVHAGREFFADRLKNFRDVKRAEFEEDLKPGQLYLEQEAVLGIFAQAASFLLADYDELLGRENLNGMEDLFEHTSSDAPTANAQAQQTFTAFPIDASQEAALRQVKQGKSLVVQGPPGTGKSQLICNLVSDFTARGKKVLVVSQKRAALDVVHQRLSSLGLGTFTALVHDIHADRRAIYTQLQRQIEQVEEYRRQNLALDSIYTDRTFLEVCRGINRCTQKLEAFKHALFDTSRCGWSPKELYLQSSLAQPHLALPPTFRHFTAATIPDFLPRLRQYLQLAVVATQEAFLLKDRRSFKGWGWPERQQLQQTIIHAPEQYKQLQQSISALSGYTFHPDNLPRYTAAQPTLEALQAHLQQQDVMATFLKLQQTHAKPEELKAQLKQLRELYLVCPSPDATLPAAMLPEVETALAAYEQQRGQLLKSISWAFSPEKKTLKQALALYNWELNEIDVARLQRRLELRQQTEKLMQQVNQSTGYALKIEDLPTPILHKLDVAEEALKAQELLAKLHQNKVLSEKLLSTTSLPEHLNALSQSINTFRAKYSNWLQWMPEAQLQRVVAEPAHCDALLAELQQHFEPLVAHDTLYSSFTEAEREMAAALLTGKLEEADEVEKLFLNSLYLAWLHELEQQHPELRMPSSGELETLEKELQRLLLEKNRLSQEIVLSQLREQTYRHLEYNRLGNAVTYRRLHAQVVKKRSLYPIRKLFSQFSDEILDLVPCWLASPETVSAVTPLQQCFDLVIFDEASQTFAETGIPSVVRGKQVVVAGDEQQLQPSDLYRARWNPEDEEAEELIAESLLRLCSLYLPQTMLLQHYRSRYPELIDFSNRHFYHQKLELIPDRQDVNASKPAIAYRQVQGLWQDNTNAPEAEAVVNLVLDLLKAGQADVGVITFNYPQQMLVQDLLEEAAQQQSINLPSSLIIKNIENMQGDEKEVIILSVGYAPDRKGRFAMQFGSLSQAGGENRLNVAITRAKLQVIVVSSISPEELQVEQALHAGPKLLKAYLSFARQVSKGEFTFTPKQGFIPKGIRLLKNTLEEQDENLKQKVPFADLTVVEQGKYKGVVLTDDDLYYSQLSVNHSHADVPQLLQSRHWPYLKVYSRQFWENKEAVLGKVRAFRS</sequence>
<dbReference type="InterPro" id="IPR025103">
    <property type="entry name" value="DUF4011"/>
</dbReference>
<evidence type="ECO:0000313" key="4">
    <source>
        <dbReference type="Proteomes" id="UP001597374"/>
    </source>
</evidence>
<proteinExistence type="predicted"/>
<dbReference type="Pfam" id="PF13086">
    <property type="entry name" value="AAA_11"/>
    <property type="match status" value="1"/>
</dbReference>
<evidence type="ECO:0000259" key="1">
    <source>
        <dbReference type="Pfam" id="PF13086"/>
    </source>
</evidence>
<evidence type="ECO:0000259" key="2">
    <source>
        <dbReference type="Pfam" id="PF13087"/>
    </source>
</evidence>
<reference evidence="4" key="1">
    <citation type="journal article" date="2019" name="Int. J. Syst. Evol. Microbiol.">
        <title>The Global Catalogue of Microorganisms (GCM) 10K type strain sequencing project: providing services to taxonomists for standard genome sequencing and annotation.</title>
        <authorList>
            <consortium name="The Broad Institute Genomics Platform"/>
            <consortium name="The Broad Institute Genome Sequencing Center for Infectious Disease"/>
            <person name="Wu L."/>
            <person name="Ma J."/>
        </authorList>
    </citation>
    <scope>NUCLEOTIDE SEQUENCE [LARGE SCALE GENOMIC DNA]</scope>
    <source>
        <strain evidence="4">CGMCC 4.1782</strain>
    </source>
</reference>
<dbReference type="InterPro" id="IPR041677">
    <property type="entry name" value="DNA2/NAM7_AAA_11"/>
</dbReference>
<comment type="caution">
    <text evidence="3">The sequence shown here is derived from an EMBL/GenBank/DDBJ whole genome shotgun (WGS) entry which is preliminary data.</text>
</comment>
<feature type="domain" description="DNA2/NAM7 helicase helicase" evidence="1">
    <location>
        <begin position="289"/>
        <end position="369"/>
    </location>
</feature>
<dbReference type="EMBL" id="JBHUIM010000001">
    <property type="protein sequence ID" value="MFD2246080.1"/>
    <property type="molecule type" value="Genomic_DNA"/>
</dbReference>
<accession>A0ABW5CXS3</accession>
<dbReference type="PANTHER" id="PTHR10887">
    <property type="entry name" value="DNA2/NAM7 HELICASE FAMILY"/>
    <property type="match status" value="1"/>
</dbReference>
<evidence type="ECO:0000313" key="3">
    <source>
        <dbReference type="EMBL" id="MFD2246080.1"/>
    </source>
</evidence>
<dbReference type="InterPro" id="IPR047187">
    <property type="entry name" value="SF1_C_Upf1"/>
</dbReference>
<dbReference type="Gene3D" id="3.40.50.300">
    <property type="entry name" value="P-loop containing nucleotide triphosphate hydrolases"/>
    <property type="match status" value="3"/>
</dbReference>
<dbReference type="InterPro" id="IPR041679">
    <property type="entry name" value="DNA2/NAM7-like_C"/>
</dbReference>
<dbReference type="SUPFAM" id="SSF52540">
    <property type="entry name" value="P-loop containing nucleoside triphosphate hydrolases"/>
    <property type="match status" value="1"/>
</dbReference>
<dbReference type="CDD" id="cd18808">
    <property type="entry name" value="SF1_C_Upf1"/>
    <property type="match status" value="1"/>
</dbReference>
<dbReference type="PANTHER" id="PTHR10887:SF530">
    <property type="entry name" value="SUPERFAMILY I DNA HELICASES"/>
    <property type="match status" value="1"/>
</dbReference>
<dbReference type="InterPro" id="IPR027417">
    <property type="entry name" value="P-loop_NTPase"/>
</dbReference>
<feature type="domain" description="DNA2/NAM7 helicase-like C-terminal" evidence="2">
    <location>
        <begin position="995"/>
        <end position="1176"/>
    </location>
</feature>
<keyword evidence="4" id="KW-1185">Reference proteome</keyword>
<name>A0ABW5CXS3_9BACT</name>
<protein>
    <submittedName>
        <fullName evidence="3">AAA domain-containing protein</fullName>
    </submittedName>
</protein>
<dbReference type="InterPro" id="IPR045055">
    <property type="entry name" value="DNA2/NAM7-like"/>
</dbReference>
<organism evidence="3 4">
    <name type="scientific">Pontibacter ruber</name>
    <dbReference type="NCBI Taxonomy" id="1343895"/>
    <lineage>
        <taxon>Bacteria</taxon>
        <taxon>Pseudomonadati</taxon>
        <taxon>Bacteroidota</taxon>
        <taxon>Cytophagia</taxon>
        <taxon>Cytophagales</taxon>
        <taxon>Hymenobacteraceae</taxon>
        <taxon>Pontibacter</taxon>
    </lineage>
</organism>
<dbReference type="Pfam" id="PF13195">
    <property type="entry name" value="DUF4011"/>
    <property type="match status" value="1"/>
</dbReference>
<gene>
    <name evidence="3" type="ORF">ACFSKP_07420</name>
</gene>
<dbReference type="Pfam" id="PF13087">
    <property type="entry name" value="AAA_12"/>
    <property type="match status" value="1"/>
</dbReference>